<keyword evidence="3" id="KW-1185">Reference proteome</keyword>
<gene>
    <name evidence="2" type="ORF">PCOR1329_LOCUS74882</name>
</gene>
<proteinExistence type="predicted"/>
<evidence type="ECO:0000256" key="1">
    <source>
        <dbReference type="SAM" id="MobiDB-lite"/>
    </source>
</evidence>
<dbReference type="EMBL" id="CAUYUJ010020182">
    <property type="protein sequence ID" value="CAK0896408.1"/>
    <property type="molecule type" value="Genomic_DNA"/>
</dbReference>
<sequence>MRSAVVRQLHIDVKFLVDHDITGYSMKLLIKHDPTAPAGTCDVKEDVEVRPLSKTQGRSVFERYQWGIRAKNASAGRAAERAIFKFKIENFLALGGHAVSGWAGFSSGEERVLNVQEIGASIRLPHVWKKLLDTPDMRRLKKCKNLVDSPEEAHRLGAMCWTGCGETSRTVCDELDDKAMDKAGTHFVKLVEYDFAGDWAKGHSLACDGFTNFGRHIRRALCGLTNRHPNYDDMESLGQRLKVDAIPEPFQSQIPGHEIERAFHANSLAGADSDLAVYLNFFLPTHKVPFVLKRLAVMTYYDFAQLPLPVDLLPSEEYARRLSRFVSAWVTSPSSKEWEDNMCPKLKRAGCLHIGGDHWQPDDPELTRVPEKPAFEDDDDDPSSGHRNSLGVLLGGALPALWFAAICSGPLWHAPA</sequence>
<name>A0ABN9XBS8_9DINO</name>
<evidence type="ECO:0000313" key="3">
    <source>
        <dbReference type="Proteomes" id="UP001189429"/>
    </source>
</evidence>
<comment type="caution">
    <text evidence="2">The sequence shown here is derived from an EMBL/GenBank/DDBJ whole genome shotgun (WGS) entry which is preliminary data.</text>
</comment>
<accession>A0ABN9XBS8</accession>
<organism evidence="2 3">
    <name type="scientific">Prorocentrum cordatum</name>
    <dbReference type="NCBI Taxonomy" id="2364126"/>
    <lineage>
        <taxon>Eukaryota</taxon>
        <taxon>Sar</taxon>
        <taxon>Alveolata</taxon>
        <taxon>Dinophyceae</taxon>
        <taxon>Prorocentrales</taxon>
        <taxon>Prorocentraceae</taxon>
        <taxon>Prorocentrum</taxon>
    </lineage>
</organism>
<dbReference type="Proteomes" id="UP001189429">
    <property type="component" value="Unassembled WGS sequence"/>
</dbReference>
<protein>
    <submittedName>
        <fullName evidence="2">Uncharacterized protein</fullName>
    </submittedName>
</protein>
<feature type="region of interest" description="Disordered" evidence="1">
    <location>
        <begin position="357"/>
        <end position="386"/>
    </location>
</feature>
<reference evidence="2" key="1">
    <citation type="submission" date="2023-10" db="EMBL/GenBank/DDBJ databases">
        <authorList>
            <person name="Chen Y."/>
            <person name="Shah S."/>
            <person name="Dougan E. K."/>
            <person name="Thang M."/>
            <person name="Chan C."/>
        </authorList>
    </citation>
    <scope>NUCLEOTIDE SEQUENCE [LARGE SCALE GENOMIC DNA]</scope>
</reference>
<feature type="compositionally biased region" description="Basic and acidic residues" evidence="1">
    <location>
        <begin position="357"/>
        <end position="375"/>
    </location>
</feature>
<evidence type="ECO:0000313" key="2">
    <source>
        <dbReference type="EMBL" id="CAK0896408.1"/>
    </source>
</evidence>